<dbReference type="InterPro" id="IPR052524">
    <property type="entry name" value="MFS_Cyanate_Porter"/>
</dbReference>
<dbReference type="GO" id="GO:0022857">
    <property type="term" value="F:transmembrane transporter activity"/>
    <property type="evidence" value="ECO:0007669"/>
    <property type="project" value="InterPro"/>
</dbReference>
<dbReference type="EMBL" id="JAAGLQ010000148">
    <property type="protein sequence ID" value="NEA15297.1"/>
    <property type="molecule type" value="Genomic_DNA"/>
</dbReference>
<feature type="transmembrane region" description="Helical" evidence="2">
    <location>
        <begin position="287"/>
        <end position="305"/>
    </location>
</feature>
<name>A0A6N9TVI6_STRHA</name>
<feature type="transmembrane region" description="Helical" evidence="2">
    <location>
        <begin position="367"/>
        <end position="387"/>
    </location>
</feature>
<dbReference type="InterPro" id="IPR036259">
    <property type="entry name" value="MFS_trans_sf"/>
</dbReference>
<feature type="region of interest" description="Disordered" evidence="1">
    <location>
        <begin position="1"/>
        <end position="24"/>
    </location>
</feature>
<feature type="transmembrane region" description="Helical" evidence="2">
    <location>
        <begin position="245"/>
        <end position="267"/>
    </location>
</feature>
<feature type="transmembrane region" description="Helical" evidence="2">
    <location>
        <begin position="119"/>
        <end position="140"/>
    </location>
</feature>
<proteinExistence type="predicted"/>
<keyword evidence="2" id="KW-0472">Membrane</keyword>
<dbReference type="RefSeq" id="WP_164343134.1">
    <property type="nucleotide sequence ID" value="NZ_JAAGLQ010000148.1"/>
</dbReference>
<feature type="transmembrane region" description="Helical" evidence="2">
    <location>
        <begin position="96"/>
        <end position="113"/>
    </location>
</feature>
<keyword evidence="2" id="KW-1133">Transmembrane helix</keyword>
<evidence type="ECO:0000256" key="1">
    <source>
        <dbReference type="SAM" id="MobiDB-lite"/>
    </source>
</evidence>
<sequence>MSVPAPVSASPTPSPSSPRTTGGPPRAAASAVVLVTGFVLLSFNTRVAFGQLGPLAPVAGFGTGTVTLLGLLPPLCMGLFAPLATPVRRRLGEERGLFWASVLLLAGAVVRVLGLPGLFVGTVIVSIATATVNVLVPVFVRSRFEHRRVGVMMGVYALSMGAGSALVAALMVPVWQASGHSWQAAMGLAVIPSALAAVAVAPQLRAPAAAVRPGTPPTGPGPQPSGPSVPATTAGRPGGVLRTGLAWSLVAYFGFQTLLFYTTLAWLPAILVDAGVAGTTAGTMQSLFIVGVAVGGFVLPVLAAARADQRPHLVGIVLVCATGYVGLLAAPGSVPALWSLLLGAGLGGGQAVAGVLYVKRGRDHEHVAALSAAAQTGGYLIAATGPLTASVLRTATGTWQAPLLTFLGVLALSLVTSLRAGHDRP</sequence>
<organism evidence="3 4">
    <name type="scientific">Streptomyces halstedii</name>
    <dbReference type="NCBI Taxonomy" id="1944"/>
    <lineage>
        <taxon>Bacteria</taxon>
        <taxon>Bacillati</taxon>
        <taxon>Actinomycetota</taxon>
        <taxon>Actinomycetes</taxon>
        <taxon>Kitasatosporales</taxon>
        <taxon>Streptomycetaceae</taxon>
        <taxon>Streptomyces</taxon>
    </lineage>
</organism>
<dbReference type="Pfam" id="PF07690">
    <property type="entry name" value="MFS_1"/>
    <property type="match status" value="1"/>
</dbReference>
<dbReference type="PANTHER" id="PTHR23523">
    <property type="match status" value="1"/>
</dbReference>
<comment type="caution">
    <text evidence="3">The sequence shown here is derived from an EMBL/GenBank/DDBJ whole genome shotgun (WGS) entry which is preliminary data.</text>
</comment>
<feature type="transmembrane region" description="Helical" evidence="2">
    <location>
        <begin position="181"/>
        <end position="202"/>
    </location>
</feature>
<feature type="transmembrane region" description="Helical" evidence="2">
    <location>
        <begin position="61"/>
        <end position="84"/>
    </location>
</feature>
<dbReference type="PANTHER" id="PTHR23523:SF2">
    <property type="entry name" value="2-NITROIMIDAZOLE TRANSPORTER"/>
    <property type="match status" value="1"/>
</dbReference>
<feature type="region of interest" description="Disordered" evidence="1">
    <location>
        <begin position="209"/>
        <end position="234"/>
    </location>
</feature>
<feature type="transmembrane region" description="Helical" evidence="2">
    <location>
        <begin position="152"/>
        <end position="175"/>
    </location>
</feature>
<gene>
    <name evidence="3" type="ORF">G3I29_07080</name>
</gene>
<reference evidence="3 4" key="1">
    <citation type="submission" date="2020-01" db="EMBL/GenBank/DDBJ databases">
        <title>Insect and environment-associated Actinomycetes.</title>
        <authorList>
            <person name="Currrie C."/>
            <person name="Chevrette M."/>
            <person name="Carlson C."/>
            <person name="Stubbendieck R."/>
            <person name="Wendt-Pienkowski E."/>
        </authorList>
    </citation>
    <scope>NUCLEOTIDE SEQUENCE [LARGE SCALE GENOMIC DNA]</scope>
    <source>
        <strain evidence="3 4">SID11342</strain>
    </source>
</reference>
<accession>A0A6N9TVI6</accession>
<evidence type="ECO:0000313" key="3">
    <source>
        <dbReference type="EMBL" id="NEA15297.1"/>
    </source>
</evidence>
<evidence type="ECO:0000256" key="2">
    <source>
        <dbReference type="SAM" id="Phobius"/>
    </source>
</evidence>
<dbReference type="SUPFAM" id="SSF103473">
    <property type="entry name" value="MFS general substrate transporter"/>
    <property type="match status" value="1"/>
</dbReference>
<feature type="transmembrane region" description="Helical" evidence="2">
    <location>
        <begin position="312"/>
        <end position="330"/>
    </location>
</feature>
<protein>
    <submittedName>
        <fullName evidence="3">MFS transporter</fullName>
    </submittedName>
</protein>
<dbReference type="Gene3D" id="1.20.1250.20">
    <property type="entry name" value="MFS general substrate transporter like domains"/>
    <property type="match status" value="2"/>
</dbReference>
<feature type="compositionally biased region" description="Pro residues" evidence="1">
    <location>
        <begin position="214"/>
        <end position="227"/>
    </location>
</feature>
<dbReference type="Proteomes" id="UP000471293">
    <property type="component" value="Unassembled WGS sequence"/>
</dbReference>
<feature type="transmembrane region" description="Helical" evidence="2">
    <location>
        <begin position="336"/>
        <end position="358"/>
    </location>
</feature>
<feature type="transmembrane region" description="Helical" evidence="2">
    <location>
        <begin position="399"/>
        <end position="418"/>
    </location>
</feature>
<evidence type="ECO:0000313" key="4">
    <source>
        <dbReference type="Proteomes" id="UP000471293"/>
    </source>
</evidence>
<feature type="transmembrane region" description="Helical" evidence="2">
    <location>
        <begin position="27"/>
        <end position="49"/>
    </location>
</feature>
<dbReference type="AlphaFoldDB" id="A0A6N9TVI6"/>
<dbReference type="InterPro" id="IPR011701">
    <property type="entry name" value="MFS"/>
</dbReference>
<keyword evidence="2" id="KW-0812">Transmembrane</keyword>